<gene>
    <name evidence="2" type="ORF">BP5553_06618</name>
</gene>
<accession>A0A370TKF7</accession>
<sequence>MRVSSYSYVVIAAIAGGAVAQDTTTESSCPKQFYNQDALLFNSTNIASLADCTKLNYACRTTAAPFYEMRRYDSTTGPAPNNCTEFLRNVFVQKGVNGSLSIPGVVTISQAAFRGQWSINRLSDNPTPEYPLNVTDLELPDLVNITTSGGSGIFAIEYADKIKSVKVPKLEQASKINFNLSGVSPPAISLSFPSLRRVNSIFLIGNIDAVDLPALDYMRQINITSIGNLDCVGLAAQVVSSTPTYGIRNNDSVICFSKKSNITTYNMSQPKKTGIGRKLGVSGALVVLGFVGCLGFAL</sequence>
<feature type="signal peptide" evidence="1">
    <location>
        <begin position="1"/>
        <end position="20"/>
    </location>
</feature>
<evidence type="ECO:0000256" key="1">
    <source>
        <dbReference type="SAM" id="SignalP"/>
    </source>
</evidence>
<proteinExistence type="predicted"/>
<comment type="caution">
    <text evidence="2">The sequence shown here is derived from an EMBL/GenBank/DDBJ whole genome shotgun (WGS) entry which is preliminary data.</text>
</comment>
<evidence type="ECO:0000313" key="3">
    <source>
        <dbReference type="Proteomes" id="UP000254866"/>
    </source>
</evidence>
<reference evidence="2 3" key="1">
    <citation type="journal article" date="2018" name="IMA Fungus">
        <title>IMA Genome-F 9: Draft genome sequence of Annulohypoxylon stygium, Aspergillus mulundensis, Berkeleyomyces basicola (syn. Thielaviopsis basicola), Ceratocystis smalleyi, two Cercospora beticola strains, Coleophoma cylindrospora, Fusarium fracticaudum, Phialophora cf. hyalina, and Morchella septimelata.</title>
        <authorList>
            <person name="Wingfield B.D."/>
            <person name="Bills G.F."/>
            <person name="Dong Y."/>
            <person name="Huang W."/>
            <person name="Nel W.J."/>
            <person name="Swalarsk-Parry B.S."/>
            <person name="Vaghefi N."/>
            <person name="Wilken P.M."/>
            <person name="An Z."/>
            <person name="de Beer Z.W."/>
            <person name="De Vos L."/>
            <person name="Chen L."/>
            <person name="Duong T.A."/>
            <person name="Gao Y."/>
            <person name="Hammerbacher A."/>
            <person name="Kikkert J.R."/>
            <person name="Li Y."/>
            <person name="Li H."/>
            <person name="Li K."/>
            <person name="Li Q."/>
            <person name="Liu X."/>
            <person name="Ma X."/>
            <person name="Naidoo K."/>
            <person name="Pethybridge S.J."/>
            <person name="Sun J."/>
            <person name="Steenkamp E.T."/>
            <person name="van der Nest M.A."/>
            <person name="van Wyk S."/>
            <person name="Wingfield M.J."/>
            <person name="Xiong C."/>
            <person name="Yue Q."/>
            <person name="Zhang X."/>
        </authorList>
    </citation>
    <scope>NUCLEOTIDE SEQUENCE [LARGE SCALE GENOMIC DNA]</scope>
    <source>
        <strain evidence="2 3">BP 5553</strain>
    </source>
</reference>
<dbReference type="GeneID" id="43599467"/>
<dbReference type="Proteomes" id="UP000254866">
    <property type="component" value="Unassembled WGS sequence"/>
</dbReference>
<name>A0A370TKF7_9HELO</name>
<organism evidence="2 3">
    <name type="scientific">Venustampulla echinocandica</name>
    <dbReference type="NCBI Taxonomy" id="2656787"/>
    <lineage>
        <taxon>Eukaryota</taxon>
        <taxon>Fungi</taxon>
        <taxon>Dikarya</taxon>
        <taxon>Ascomycota</taxon>
        <taxon>Pezizomycotina</taxon>
        <taxon>Leotiomycetes</taxon>
        <taxon>Helotiales</taxon>
        <taxon>Pleuroascaceae</taxon>
        <taxon>Venustampulla</taxon>
    </lineage>
</organism>
<feature type="chain" id="PRO_5016587778" evidence="1">
    <location>
        <begin position="21"/>
        <end position="298"/>
    </location>
</feature>
<protein>
    <submittedName>
        <fullName evidence="2">Uncharacterized protein</fullName>
    </submittedName>
</protein>
<dbReference type="RefSeq" id="XP_031868662.1">
    <property type="nucleotide sequence ID" value="XM_032015241.1"/>
</dbReference>
<dbReference type="OrthoDB" id="3556769at2759"/>
<keyword evidence="1" id="KW-0732">Signal</keyword>
<evidence type="ECO:0000313" key="2">
    <source>
        <dbReference type="EMBL" id="RDL36006.1"/>
    </source>
</evidence>
<keyword evidence="3" id="KW-1185">Reference proteome</keyword>
<dbReference type="AlphaFoldDB" id="A0A370TKF7"/>
<dbReference type="EMBL" id="NPIC01000005">
    <property type="protein sequence ID" value="RDL36006.1"/>
    <property type="molecule type" value="Genomic_DNA"/>
</dbReference>